<gene>
    <name evidence="1" type="primary">bp26</name>
    <name evidence="1" type="ORF">bsdtb5_10410</name>
</gene>
<accession>A0A7R7EJC1</accession>
<protein>
    <submittedName>
        <fullName evidence="1">SIMPL domain-containing protein</fullName>
    </submittedName>
</protein>
<evidence type="ECO:0000313" key="2">
    <source>
        <dbReference type="Proteomes" id="UP000595897"/>
    </source>
</evidence>
<organism evidence="1 2">
    <name type="scientific">Anaeromicropila herbilytica</name>
    <dbReference type="NCBI Taxonomy" id="2785025"/>
    <lineage>
        <taxon>Bacteria</taxon>
        <taxon>Bacillati</taxon>
        <taxon>Bacillota</taxon>
        <taxon>Clostridia</taxon>
        <taxon>Lachnospirales</taxon>
        <taxon>Lachnospiraceae</taxon>
        <taxon>Anaeromicropila</taxon>
    </lineage>
</organism>
<dbReference type="PANTHER" id="PTHR34387:SF1">
    <property type="entry name" value="PERIPLASMIC IMMUNOGENIC PROTEIN"/>
    <property type="match status" value="1"/>
</dbReference>
<sequence>MNPSYNDNPLKYKIMTLTGEGQVSAVPDIATIRLGVQTNGANLEEIQIDNAKISQNVIDAIRSMGVKDIKTVQYIIDKNYEYQDGKQIDKGYVVRNIFEITISDMKMIGKVIDTAVKSGANVVDLITFQIANSDYFYQEALNLAVINAIQKATSFAMNLGYSLAPIPTRIVENTTSPIPYSEVRLFKEASTVTPIEPGENLIKASVTVDFVY</sequence>
<keyword evidence="2" id="KW-1185">Reference proteome</keyword>
<dbReference type="InterPro" id="IPR052022">
    <property type="entry name" value="26kDa_periplasmic_antigen"/>
</dbReference>
<dbReference type="PANTHER" id="PTHR34387">
    <property type="entry name" value="SLR1258 PROTEIN"/>
    <property type="match status" value="1"/>
</dbReference>
<dbReference type="Proteomes" id="UP000595897">
    <property type="component" value="Chromosome"/>
</dbReference>
<dbReference type="Pfam" id="PF04402">
    <property type="entry name" value="SIMPL"/>
    <property type="match status" value="1"/>
</dbReference>
<dbReference type="GO" id="GO:0006974">
    <property type="term" value="P:DNA damage response"/>
    <property type="evidence" value="ECO:0007669"/>
    <property type="project" value="TreeGrafter"/>
</dbReference>
<reference evidence="1 2" key="1">
    <citation type="submission" date="2020-11" db="EMBL/GenBank/DDBJ databases">
        <title>Draft genome sequencing of a Lachnospiraceae strain isolated from anoxic soil subjected to BSD treatment.</title>
        <authorList>
            <person name="Uek A."/>
            <person name="Tonouchi A."/>
        </authorList>
    </citation>
    <scope>NUCLEOTIDE SEQUENCE [LARGE SCALE GENOMIC DNA]</scope>
    <source>
        <strain evidence="1 2">TB5</strain>
    </source>
</reference>
<dbReference type="Gene3D" id="3.30.110.170">
    <property type="entry name" value="Protein of unknown function (DUF541), domain 1"/>
    <property type="match status" value="1"/>
</dbReference>
<dbReference type="InterPro" id="IPR007497">
    <property type="entry name" value="SIMPL/DUF541"/>
</dbReference>
<dbReference type="EMBL" id="AP024169">
    <property type="protein sequence ID" value="BCN29746.1"/>
    <property type="molecule type" value="Genomic_DNA"/>
</dbReference>
<name>A0A7R7EJC1_9FIRM</name>
<evidence type="ECO:0000313" key="1">
    <source>
        <dbReference type="EMBL" id="BCN29746.1"/>
    </source>
</evidence>
<dbReference type="KEGG" id="ahb:bsdtb5_10410"/>
<dbReference type="Gene3D" id="3.30.70.2970">
    <property type="entry name" value="Protein of unknown function (DUF541), domain 2"/>
    <property type="match status" value="1"/>
</dbReference>
<dbReference type="RefSeq" id="WP_271715010.1">
    <property type="nucleotide sequence ID" value="NZ_AP024169.1"/>
</dbReference>
<proteinExistence type="predicted"/>
<dbReference type="AlphaFoldDB" id="A0A7R7EJC1"/>